<dbReference type="AlphaFoldDB" id="A0A9J6P9J2"/>
<keyword evidence="6 9" id="KW-0812">Transmembrane</keyword>
<comment type="caution">
    <text evidence="12">The sequence shown here is derived from an EMBL/GenBank/DDBJ whole genome shotgun (WGS) entry which is preliminary data.</text>
</comment>
<feature type="transmembrane region" description="Helical" evidence="9">
    <location>
        <begin position="12"/>
        <end position="34"/>
    </location>
</feature>
<feature type="transmembrane region" description="Helical" evidence="9">
    <location>
        <begin position="120"/>
        <end position="143"/>
    </location>
</feature>
<dbReference type="Gene3D" id="1.10.3720.10">
    <property type="entry name" value="MetI-like"/>
    <property type="match status" value="1"/>
</dbReference>
<dbReference type="InterPro" id="IPR035906">
    <property type="entry name" value="MetI-like_sf"/>
</dbReference>
<dbReference type="PANTHER" id="PTHR30183">
    <property type="entry name" value="MOLYBDENUM TRANSPORT SYSTEM PERMEASE PROTEIN MODB"/>
    <property type="match status" value="1"/>
</dbReference>
<evidence type="ECO:0000256" key="9">
    <source>
        <dbReference type="RuleBase" id="RU363032"/>
    </source>
</evidence>
<organism evidence="12 13">
    <name type="scientific">Oceanirhabdus seepicola</name>
    <dbReference type="NCBI Taxonomy" id="2828781"/>
    <lineage>
        <taxon>Bacteria</taxon>
        <taxon>Bacillati</taxon>
        <taxon>Bacillota</taxon>
        <taxon>Clostridia</taxon>
        <taxon>Eubacteriales</taxon>
        <taxon>Clostridiaceae</taxon>
        <taxon>Oceanirhabdus</taxon>
    </lineage>
</organism>
<feature type="domain" description="ABC transmembrane type-1" evidence="11">
    <location>
        <begin position="48"/>
        <end position="250"/>
    </location>
</feature>
<evidence type="ECO:0000256" key="1">
    <source>
        <dbReference type="ARBA" id="ARBA00004651"/>
    </source>
</evidence>
<evidence type="ECO:0000256" key="2">
    <source>
        <dbReference type="ARBA" id="ARBA00007069"/>
    </source>
</evidence>
<dbReference type="Pfam" id="PF00528">
    <property type="entry name" value="BPD_transp_1"/>
    <property type="match status" value="1"/>
</dbReference>
<name>A0A9J6P9J2_9CLOT</name>
<dbReference type="RefSeq" id="WP_250861284.1">
    <property type="nucleotide sequence ID" value="NZ_JAGSOJ010000005.1"/>
</dbReference>
<keyword evidence="4 10" id="KW-1003">Cell membrane</keyword>
<evidence type="ECO:0000256" key="3">
    <source>
        <dbReference type="ARBA" id="ARBA00022448"/>
    </source>
</evidence>
<protein>
    <recommendedName>
        <fullName evidence="10">Molybdenum transport system permease</fullName>
    </recommendedName>
</protein>
<evidence type="ECO:0000259" key="11">
    <source>
        <dbReference type="PROSITE" id="PS50928"/>
    </source>
</evidence>
<evidence type="ECO:0000256" key="10">
    <source>
        <dbReference type="RuleBase" id="RU365097"/>
    </source>
</evidence>
<feature type="transmembrane region" description="Helical" evidence="9">
    <location>
        <begin position="86"/>
        <end position="108"/>
    </location>
</feature>
<feature type="transmembrane region" description="Helical" evidence="9">
    <location>
        <begin position="163"/>
        <end position="186"/>
    </location>
</feature>
<evidence type="ECO:0000256" key="4">
    <source>
        <dbReference type="ARBA" id="ARBA00022475"/>
    </source>
</evidence>
<dbReference type="InterPro" id="IPR000515">
    <property type="entry name" value="MetI-like"/>
</dbReference>
<evidence type="ECO:0000256" key="7">
    <source>
        <dbReference type="ARBA" id="ARBA00022989"/>
    </source>
</evidence>
<evidence type="ECO:0000313" key="13">
    <source>
        <dbReference type="Proteomes" id="UP001056429"/>
    </source>
</evidence>
<evidence type="ECO:0000256" key="5">
    <source>
        <dbReference type="ARBA" id="ARBA00022505"/>
    </source>
</evidence>
<keyword evidence="13" id="KW-1185">Reference proteome</keyword>
<sequence>MKGSIGSILMKVFLVLVIGFFTIPIISLIVYLLREGGINIGERFIQSLMVSLKSTGITVLINITLGIPIAYYLSRNEFKGKRAISMILNIPILCPPSVSGIILLLAFGRQGVVGKLLNGFGVSIPFTFIAVIMAQCFVSLPLFIQIGKEAFDKVDVEIERSALLLGMSPIKVFLKVTIPMALFGLLKATIMSWGRAFAEFGATIIFAGNLGGKTQTLPLAIYSAMEGDFNEALSMALIMIIVAVTVLIVISLLGRKSWD</sequence>
<comment type="function">
    <text evidence="10">Part of the binding-protein-dependent transport system for molybdenum; probably responsible for the translocation of the substrate across the membrane.</text>
</comment>
<evidence type="ECO:0000256" key="8">
    <source>
        <dbReference type="ARBA" id="ARBA00023136"/>
    </source>
</evidence>
<keyword evidence="3 9" id="KW-0813">Transport</keyword>
<feature type="transmembrane region" description="Helical" evidence="9">
    <location>
        <begin position="232"/>
        <end position="253"/>
    </location>
</feature>
<dbReference type="EMBL" id="JAGSOJ010000005">
    <property type="protein sequence ID" value="MCM1992117.1"/>
    <property type="molecule type" value="Genomic_DNA"/>
</dbReference>
<feature type="transmembrane region" description="Helical" evidence="9">
    <location>
        <begin position="54"/>
        <end position="74"/>
    </location>
</feature>
<dbReference type="PANTHER" id="PTHR30183:SF3">
    <property type="entry name" value="MOLYBDENUM TRANSPORT SYSTEM PERMEASE PROTEIN MODB"/>
    <property type="match status" value="1"/>
</dbReference>
<dbReference type="Proteomes" id="UP001056429">
    <property type="component" value="Unassembled WGS sequence"/>
</dbReference>
<gene>
    <name evidence="12" type="primary">modB</name>
    <name evidence="12" type="ORF">KDK92_20510</name>
</gene>
<dbReference type="CDD" id="cd06261">
    <property type="entry name" value="TM_PBP2"/>
    <property type="match status" value="1"/>
</dbReference>
<proteinExistence type="inferred from homology"/>
<comment type="similarity">
    <text evidence="2 10">Belongs to the binding-protein-dependent transport system permease family. CysTW subfamily.</text>
</comment>
<dbReference type="GO" id="GO:0005886">
    <property type="term" value="C:plasma membrane"/>
    <property type="evidence" value="ECO:0007669"/>
    <property type="project" value="UniProtKB-SubCell"/>
</dbReference>
<keyword evidence="5 10" id="KW-0500">Molybdenum</keyword>
<reference evidence="12" key="1">
    <citation type="journal article" date="2021" name="mSystems">
        <title>Bacteria and Archaea Synergistically Convert Glycine Betaine to Biogenic Methane in the Formosa Cold Seep of the South China Sea.</title>
        <authorList>
            <person name="Li L."/>
            <person name="Zhang W."/>
            <person name="Zhang S."/>
            <person name="Song L."/>
            <person name="Sun Q."/>
            <person name="Zhang H."/>
            <person name="Xiang H."/>
            <person name="Dong X."/>
        </authorList>
    </citation>
    <scope>NUCLEOTIDE SEQUENCE</scope>
    <source>
        <strain evidence="12">ZWT</strain>
    </source>
</reference>
<dbReference type="SUPFAM" id="SSF161098">
    <property type="entry name" value="MetI-like"/>
    <property type="match status" value="1"/>
</dbReference>
<dbReference type="InterPro" id="IPR011867">
    <property type="entry name" value="ModB_ABC"/>
</dbReference>
<keyword evidence="8 9" id="KW-0472">Membrane</keyword>
<evidence type="ECO:0000313" key="12">
    <source>
        <dbReference type="EMBL" id="MCM1992117.1"/>
    </source>
</evidence>
<dbReference type="PROSITE" id="PS50928">
    <property type="entry name" value="ABC_TM1"/>
    <property type="match status" value="1"/>
</dbReference>
<keyword evidence="7 9" id="KW-1133">Transmembrane helix</keyword>
<evidence type="ECO:0000256" key="6">
    <source>
        <dbReference type="ARBA" id="ARBA00022692"/>
    </source>
</evidence>
<dbReference type="GO" id="GO:0015098">
    <property type="term" value="F:molybdate ion transmembrane transporter activity"/>
    <property type="evidence" value="ECO:0007669"/>
    <property type="project" value="UniProtKB-UniRule"/>
</dbReference>
<dbReference type="NCBIfam" id="TIGR02141">
    <property type="entry name" value="modB_ABC"/>
    <property type="match status" value="1"/>
</dbReference>
<reference evidence="12" key="2">
    <citation type="submission" date="2021-04" db="EMBL/GenBank/DDBJ databases">
        <authorList>
            <person name="Dong X."/>
        </authorList>
    </citation>
    <scope>NUCLEOTIDE SEQUENCE</scope>
    <source>
        <strain evidence="12">ZWT</strain>
    </source>
</reference>
<accession>A0A9J6P9J2</accession>
<comment type="subcellular location">
    <subcellularLocation>
        <location evidence="1 9">Cell membrane</location>
        <topology evidence="1 9">Multi-pass membrane protein</topology>
    </subcellularLocation>
</comment>